<sequence length="126" mass="13043">MDSNSALSNAARRYARGLAILEAIILFGIAGSLAIASYIKHPTEIAAMVAEIVFATLGGIGLLVAARGFKLKKNYGRAPTVLANGIALGVSYYMFDGGRPQLGVPLATLGLLTLLAALLAIPSEEN</sequence>
<name>A0A6J6M255_9ZZZZ</name>
<dbReference type="AlphaFoldDB" id="A0A6J6M255"/>
<protein>
    <submittedName>
        <fullName evidence="2">Unannotated protein</fullName>
    </submittedName>
</protein>
<evidence type="ECO:0000313" key="2">
    <source>
        <dbReference type="EMBL" id="CAB4666954.1"/>
    </source>
</evidence>
<gene>
    <name evidence="2" type="ORF">UFOPK2312_00346</name>
</gene>
<feature type="transmembrane region" description="Helical" evidence="1">
    <location>
        <begin position="101"/>
        <end position="121"/>
    </location>
</feature>
<proteinExistence type="predicted"/>
<keyword evidence="1" id="KW-0812">Transmembrane</keyword>
<feature type="transmembrane region" description="Helical" evidence="1">
    <location>
        <begin position="20"/>
        <end position="39"/>
    </location>
</feature>
<organism evidence="2">
    <name type="scientific">freshwater metagenome</name>
    <dbReference type="NCBI Taxonomy" id="449393"/>
    <lineage>
        <taxon>unclassified sequences</taxon>
        <taxon>metagenomes</taxon>
        <taxon>ecological metagenomes</taxon>
    </lineage>
</organism>
<keyword evidence="1" id="KW-1133">Transmembrane helix</keyword>
<reference evidence="2" key="1">
    <citation type="submission" date="2020-05" db="EMBL/GenBank/DDBJ databases">
        <authorList>
            <person name="Chiriac C."/>
            <person name="Salcher M."/>
            <person name="Ghai R."/>
            <person name="Kavagutti S V."/>
        </authorList>
    </citation>
    <scope>NUCLEOTIDE SEQUENCE</scope>
</reference>
<evidence type="ECO:0000256" key="1">
    <source>
        <dbReference type="SAM" id="Phobius"/>
    </source>
</evidence>
<keyword evidence="1" id="KW-0472">Membrane</keyword>
<accession>A0A6J6M255</accession>
<dbReference type="EMBL" id="CAEZWY010000021">
    <property type="protein sequence ID" value="CAB4666954.1"/>
    <property type="molecule type" value="Genomic_DNA"/>
</dbReference>
<feature type="transmembrane region" description="Helical" evidence="1">
    <location>
        <begin position="45"/>
        <end position="66"/>
    </location>
</feature>